<evidence type="ECO:0000256" key="5">
    <source>
        <dbReference type="ARBA" id="ARBA00023136"/>
    </source>
</evidence>
<keyword evidence="3 6" id="KW-0812">Transmembrane</keyword>
<dbReference type="CDD" id="cd06173">
    <property type="entry name" value="MFS_MefA_like"/>
    <property type="match status" value="1"/>
</dbReference>
<dbReference type="PANTHER" id="PTHR23513">
    <property type="entry name" value="INTEGRAL MEMBRANE EFFLUX PROTEIN-RELATED"/>
    <property type="match status" value="1"/>
</dbReference>
<dbReference type="Gene3D" id="1.20.1250.20">
    <property type="entry name" value="MFS general substrate transporter like domains"/>
    <property type="match status" value="1"/>
</dbReference>
<dbReference type="Pfam" id="PF07690">
    <property type="entry name" value="MFS_1"/>
    <property type="match status" value="1"/>
</dbReference>
<organism evidence="8 9">
    <name type="scientific">Streptomyces cirratus</name>
    <dbReference type="NCBI Taxonomy" id="68187"/>
    <lineage>
        <taxon>Bacteria</taxon>
        <taxon>Bacillati</taxon>
        <taxon>Actinomycetota</taxon>
        <taxon>Actinomycetes</taxon>
        <taxon>Kitasatosporales</taxon>
        <taxon>Streptomycetaceae</taxon>
        <taxon>Streptomyces</taxon>
    </lineage>
</organism>
<feature type="transmembrane region" description="Helical" evidence="6">
    <location>
        <begin position="30"/>
        <end position="54"/>
    </location>
</feature>
<evidence type="ECO:0000256" key="3">
    <source>
        <dbReference type="ARBA" id="ARBA00022692"/>
    </source>
</evidence>
<feature type="transmembrane region" description="Helical" evidence="6">
    <location>
        <begin position="403"/>
        <end position="424"/>
    </location>
</feature>
<evidence type="ECO:0000313" key="8">
    <source>
        <dbReference type="EMBL" id="GHB50705.1"/>
    </source>
</evidence>
<evidence type="ECO:0000256" key="1">
    <source>
        <dbReference type="ARBA" id="ARBA00004651"/>
    </source>
</evidence>
<evidence type="ECO:0000259" key="7">
    <source>
        <dbReference type="PROSITE" id="PS50850"/>
    </source>
</evidence>
<comment type="subcellular location">
    <subcellularLocation>
        <location evidence="1">Cell membrane</location>
        <topology evidence="1">Multi-pass membrane protein</topology>
    </subcellularLocation>
</comment>
<dbReference type="PANTHER" id="PTHR23513:SF11">
    <property type="entry name" value="STAPHYLOFERRIN A TRANSPORTER"/>
    <property type="match status" value="1"/>
</dbReference>
<protein>
    <submittedName>
        <fullName evidence="8">MFS-type transporter y4rN</fullName>
    </submittedName>
</protein>
<dbReference type="InterPro" id="IPR036259">
    <property type="entry name" value="MFS_trans_sf"/>
</dbReference>
<feature type="transmembrane region" description="Helical" evidence="6">
    <location>
        <begin position="251"/>
        <end position="273"/>
    </location>
</feature>
<evidence type="ECO:0000256" key="6">
    <source>
        <dbReference type="SAM" id="Phobius"/>
    </source>
</evidence>
<feature type="transmembrane region" description="Helical" evidence="6">
    <location>
        <begin position="66"/>
        <end position="84"/>
    </location>
</feature>
<dbReference type="InterPro" id="IPR020846">
    <property type="entry name" value="MFS_dom"/>
</dbReference>
<keyword evidence="9" id="KW-1185">Reference proteome</keyword>
<dbReference type="SUPFAM" id="SSF103473">
    <property type="entry name" value="MFS general substrate transporter"/>
    <property type="match status" value="2"/>
</dbReference>
<dbReference type="InterPro" id="IPR011701">
    <property type="entry name" value="MFS"/>
</dbReference>
<dbReference type="Proteomes" id="UP000642673">
    <property type="component" value="Unassembled WGS sequence"/>
</dbReference>
<sequence length="428" mass="43971">MTPRPSDLQEADIPSVTYRKVLTSRNVPQLLLAACLSRLAHGMLLFVVVLYAIAEFDSAEVAGLSGAFLTLPGFLVSPLAGAVLDRFGALRAVAMDTTVSAVLVGAIAVLSVFGQLTPAVLYLMLALFSITSPLTDGGIRTLFPQFVPDAAYDRANALDLSTYSVIEVGGPLVAGGLFALSGANPALLTVAAMYGLAALSLSLLRGGTAKADADRGVAQDAAPQEPVQHLLRSAWEGITYLLRNATLRGLAASYAVFQVAYGMLVIIVPVAVAGHVADETSSSRYVGLIWAVLGLAGGTGALLAGKYVRAGLERRFMVGALVLSAVAVYPVSALGSLVALGTGLALFGVMEGTVNVSLMSLRLRRTEPERLGRVMTVSISVNLIGFPVGTSLGGVVVDNGSPARALAVAAALALAAAVCARLLVPKEG</sequence>
<proteinExistence type="predicted"/>
<gene>
    <name evidence="8" type="ORF">GCM10010347_20350</name>
</gene>
<comment type="caution">
    <text evidence="8">The sequence shown here is derived from an EMBL/GenBank/DDBJ whole genome shotgun (WGS) entry which is preliminary data.</text>
</comment>
<feature type="transmembrane region" description="Helical" evidence="6">
    <location>
        <begin position="285"/>
        <end position="304"/>
    </location>
</feature>
<keyword evidence="2" id="KW-1003">Cell membrane</keyword>
<feature type="transmembrane region" description="Helical" evidence="6">
    <location>
        <begin position="375"/>
        <end position="397"/>
    </location>
</feature>
<evidence type="ECO:0000313" key="9">
    <source>
        <dbReference type="Proteomes" id="UP000642673"/>
    </source>
</evidence>
<dbReference type="PROSITE" id="PS50850">
    <property type="entry name" value="MFS"/>
    <property type="match status" value="1"/>
</dbReference>
<dbReference type="EMBL" id="BMVP01000003">
    <property type="protein sequence ID" value="GHB50705.1"/>
    <property type="molecule type" value="Genomic_DNA"/>
</dbReference>
<reference evidence="9" key="1">
    <citation type="journal article" date="2019" name="Int. J. Syst. Evol. Microbiol.">
        <title>The Global Catalogue of Microorganisms (GCM) 10K type strain sequencing project: providing services to taxonomists for standard genome sequencing and annotation.</title>
        <authorList>
            <consortium name="The Broad Institute Genomics Platform"/>
            <consortium name="The Broad Institute Genome Sequencing Center for Infectious Disease"/>
            <person name="Wu L."/>
            <person name="Ma J."/>
        </authorList>
    </citation>
    <scope>NUCLEOTIDE SEQUENCE [LARGE SCALE GENOMIC DNA]</scope>
    <source>
        <strain evidence="9">JCM 4738</strain>
    </source>
</reference>
<feature type="transmembrane region" description="Helical" evidence="6">
    <location>
        <begin position="93"/>
        <end position="113"/>
    </location>
</feature>
<name>A0ABQ3EWJ6_9ACTN</name>
<keyword evidence="4 6" id="KW-1133">Transmembrane helix</keyword>
<feature type="transmembrane region" description="Helical" evidence="6">
    <location>
        <begin position="316"/>
        <end position="338"/>
    </location>
</feature>
<feature type="transmembrane region" description="Helical" evidence="6">
    <location>
        <begin position="186"/>
        <end position="204"/>
    </location>
</feature>
<feature type="domain" description="Major facilitator superfamily (MFS) profile" evidence="7">
    <location>
        <begin position="248"/>
        <end position="428"/>
    </location>
</feature>
<evidence type="ECO:0000256" key="2">
    <source>
        <dbReference type="ARBA" id="ARBA00022475"/>
    </source>
</evidence>
<evidence type="ECO:0000256" key="4">
    <source>
        <dbReference type="ARBA" id="ARBA00022989"/>
    </source>
</evidence>
<accession>A0ABQ3EWJ6</accession>
<feature type="transmembrane region" description="Helical" evidence="6">
    <location>
        <begin position="344"/>
        <end position="363"/>
    </location>
</feature>
<keyword evidence="5 6" id="KW-0472">Membrane</keyword>